<name>A0ABW2CVT8_9ACTN</name>
<dbReference type="Proteomes" id="UP001596380">
    <property type="component" value="Unassembled WGS sequence"/>
</dbReference>
<gene>
    <name evidence="3" type="ORF">ACFQKB_39730</name>
</gene>
<evidence type="ECO:0000313" key="4">
    <source>
        <dbReference type="Proteomes" id="UP001596380"/>
    </source>
</evidence>
<protein>
    <submittedName>
        <fullName evidence="3">Isochorismatase family protein</fullName>
    </submittedName>
</protein>
<dbReference type="EMBL" id="JBHSXS010000045">
    <property type="protein sequence ID" value="MFC6885946.1"/>
    <property type="molecule type" value="Genomic_DNA"/>
</dbReference>
<organism evidence="3 4">
    <name type="scientific">Actinomadura yumaensis</name>
    <dbReference type="NCBI Taxonomy" id="111807"/>
    <lineage>
        <taxon>Bacteria</taxon>
        <taxon>Bacillati</taxon>
        <taxon>Actinomycetota</taxon>
        <taxon>Actinomycetes</taxon>
        <taxon>Streptosporangiales</taxon>
        <taxon>Thermomonosporaceae</taxon>
        <taxon>Actinomadura</taxon>
    </lineage>
</organism>
<dbReference type="InterPro" id="IPR036380">
    <property type="entry name" value="Isochorismatase-like_sf"/>
</dbReference>
<dbReference type="Gene3D" id="3.40.50.850">
    <property type="entry name" value="Isochorismatase-like"/>
    <property type="match status" value="1"/>
</dbReference>
<reference evidence="4" key="1">
    <citation type="journal article" date="2019" name="Int. J. Syst. Evol. Microbiol.">
        <title>The Global Catalogue of Microorganisms (GCM) 10K type strain sequencing project: providing services to taxonomists for standard genome sequencing and annotation.</title>
        <authorList>
            <consortium name="The Broad Institute Genomics Platform"/>
            <consortium name="The Broad Institute Genome Sequencing Center for Infectious Disease"/>
            <person name="Wu L."/>
            <person name="Ma J."/>
        </authorList>
    </citation>
    <scope>NUCLEOTIDE SEQUENCE [LARGE SCALE GENOMIC DNA]</scope>
    <source>
        <strain evidence="4">JCM 3369</strain>
    </source>
</reference>
<feature type="domain" description="Isochorismatase-like" evidence="2">
    <location>
        <begin position="32"/>
        <end position="202"/>
    </location>
</feature>
<keyword evidence="1" id="KW-0378">Hydrolase</keyword>
<evidence type="ECO:0000256" key="1">
    <source>
        <dbReference type="ARBA" id="ARBA00022801"/>
    </source>
</evidence>
<comment type="caution">
    <text evidence="3">The sequence shown here is derived from an EMBL/GenBank/DDBJ whole genome shotgun (WGS) entry which is preliminary data.</text>
</comment>
<dbReference type="InterPro" id="IPR000868">
    <property type="entry name" value="Isochorismatase-like_dom"/>
</dbReference>
<sequence>MAIPAIAPYPMPTARELPEPRVGWTPDPRRAVLLIHDMQNYFLDAFAGDPLPALLANIARLRRAAADAGMPVVYTAQPGAQTREQRGLLLDFWGDGIGPADRERRVVDALAPAGGDIVLTKWRYSAFLRTELADLLLPAGRDQLIVTGVYAHIGCQTTAVEAFSRDVQPFFVADAVADFSERHHRDAVTYAAQRCAVTLTTDALAAALAAPPADAPAPARPAAAVRTTA</sequence>
<dbReference type="SUPFAM" id="SSF52499">
    <property type="entry name" value="Isochorismatase-like hydrolases"/>
    <property type="match status" value="1"/>
</dbReference>
<evidence type="ECO:0000313" key="3">
    <source>
        <dbReference type="EMBL" id="MFC6885946.1"/>
    </source>
</evidence>
<dbReference type="PRINTS" id="PR01398">
    <property type="entry name" value="ISCHRISMTASE"/>
</dbReference>
<keyword evidence="4" id="KW-1185">Reference proteome</keyword>
<dbReference type="PANTHER" id="PTHR43540:SF3">
    <property type="entry name" value="ENTEROBACTIN SYNTHASE COMPONENT B"/>
    <property type="match status" value="1"/>
</dbReference>
<dbReference type="PIRSF" id="PIRSF001111">
    <property type="entry name" value="Isochorismatase"/>
    <property type="match status" value="1"/>
</dbReference>
<evidence type="ECO:0000259" key="2">
    <source>
        <dbReference type="Pfam" id="PF00857"/>
    </source>
</evidence>
<dbReference type="InterPro" id="IPR016291">
    <property type="entry name" value="Isochorismatase"/>
</dbReference>
<dbReference type="RefSeq" id="WP_241684503.1">
    <property type="nucleotide sequence ID" value="NZ_JBHSXE010000001.1"/>
</dbReference>
<proteinExistence type="predicted"/>
<accession>A0ABW2CVT8</accession>
<dbReference type="Pfam" id="PF00857">
    <property type="entry name" value="Isochorismatase"/>
    <property type="match status" value="1"/>
</dbReference>
<dbReference type="PANTHER" id="PTHR43540">
    <property type="entry name" value="PEROXYUREIDOACRYLATE/UREIDOACRYLATE AMIDOHYDROLASE-RELATED"/>
    <property type="match status" value="1"/>
</dbReference>
<dbReference type="InterPro" id="IPR050272">
    <property type="entry name" value="Isochorismatase-like_hydrls"/>
</dbReference>